<dbReference type="InterPro" id="IPR001444">
    <property type="entry name" value="Flag_bb_rod_N"/>
</dbReference>
<dbReference type="GO" id="GO:0030694">
    <property type="term" value="C:bacterial-type flagellum basal body, rod"/>
    <property type="evidence" value="ECO:0007669"/>
    <property type="project" value="InterPro"/>
</dbReference>
<gene>
    <name evidence="8" type="ORF">CDV25_00930</name>
</gene>
<evidence type="ECO:0000259" key="7">
    <source>
        <dbReference type="Pfam" id="PF00460"/>
    </source>
</evidence>
<keyword evidence="8" id="KW-0282">Flagellum</keyword>
<dbReference type="PIRSF" id="PIRSF002889">
    <property type="entry name" value="Rod_FlgB"/>
    <property type="match status" value="1"/>
</dbReference>
<dbReference type="AlphaFoldDB" id="A0A2U8FC75"/>
<comment type="function">
    <text evidence="5 6">Structural component of flagellum, the bacterial motility apparatus. Part of the rod structure of flagellar basal body.</text>
</comment>
<evidence type="ECO:0000256" key="1">
    <source>
        <dbReference type="ARBA" id="ARBA00004117"/>
    </source>
</evidence>
<dbReference type="OrthoDB" id="9788334at2"/>
<dbReference type="InterPro" id="IPR019776">
    <property type="entry name" value="Flagellar_basal_body_rod_CS"/>
</dbReference>
<keyword evidence="8" id="KW-0969">Cilium</keyword>
<dbReference type="PANTHER" id="PTHR30435">
    <property type="entry name" value="FLAGELLAR PROTEIN"/>
    <property type="match status" value="1"/>
</dbReference>
<dbReference type="PANTHER" id="PTHR30435:SF12">
    <property type="entry name" value="FLAGELLAR BASAL BODY ROD PROTEIN FLGB"/>
    <property type="match status" value="1"/>
</dbReference>
<dbReference type="PROSITE" id="PS00588">
    <property type="entry name" value="FLAGELLA_BB_ROD"/>
    <property type="match status" value="1"/>
</dbReference>
<evidence type="ECO:0000313" key="8">
    <source>
        <dbReference type="EMBL" id="AWI33477.1"/>
    </source>
</evidence>
<dbReference type="InterPro" id="IPR006300">
    <property type="entry name" value="FlgB"/>
</dbReference>
<dbReference type="EMBL" id="CP021886">
    <property type="protein sequence ID" value="AWI33477.1"/>
    <property type="molecule type" value="Genomic_DNA"/>
</dbReference>
<organism evidence="8 9">
    <name type="scientific">Helicobacter apodemus</name>
    <dbReference type="NCBI Taxonomy" id="135569"/>
    <lineage>
        <taxon>Bacteria</taxon>
        <taxon>Pseudomonadati</taxon>
        <taxon>Campylobacterota</taxon>
        <taxon>Epsilonproteobacteria</taxon>
        <taxon>Campylobacterales</taxon>
        <taxon>Helicobacteraceae</taxon>
        <taxon>Helicobacter</taxon>
    </lineage>
</organism>
<proteinExistence type="inferred from homology"/>
<dbReference type="KEGG" id="had:CDV25_00930"/>
<evidence type="ECO:0000256" key="2">
    <source>
        <dbReference type="ARBA" id="ARBA00009677"/>
    </source>
</evidence>
<dbReference type="GO" id="GO:0071978">
    <property type="term" value="P:bacterial-type flagellum-dependent swarming motility"/>
    <property type="evidence" value="ECO:0007669"/>
    <property type="project" value="TreeGrafter"/>
</dbReference>
<comment type="subunit">
    <text evidence="6">The basal body constitutes a major portion of the flagellar organelle and consists of a number of rings mounted on a central rod.</text>
</comment>
<dbReference type="Pfam" id="PF00460">
    <property type="entry name" value="Flg_bb_rod"/>
    <property type="match status" value="1"/>
</dbReference>
<evidence type="ECO:0000256" key="4">
    <source>
        <dbReference type="ARBA" id="ARBA00023143"/>
    </source>
</evidence>
<accession>A0A2U8FC75</accession>
<evidence type="ECO:0000256" key="6">
    <source>
        <dbReference type="PIRNR" id="PIRNR002889"/>
    </source>
</evidence>
<dbReference type="NCBIfam" id="TIGR01396">
    <property type="entry name" value="FlgB"/>
    <property type="match status" value="1"/>
</dbReference>
<evidence type="ECO:0000313" key="9">
    <source>
        <dbReference type="Proteomes" id="UP000244890"/>
    </source>
</evidence>
<protein>
    <recommendedName>
        <fullName evidence="3 6">Flagellar basal body rod protein FlgB</fullName>
    </recommendedName>
</protein>
<keyword evidence="4 6" id="KW-0975">Bacterial flagellum</keyword>
<comment type="similarity">
    <text evidence="2 6">Belongs to the flagella basal body rod proteins family.</text>
</comment>
<comment type="subcellular location">
    <subcellularLocation>
        <location evidence="1 6">Bacterial flagellum basal body</location>
    </subcellularLocation>
</comment>
<evidence type="ECO:0000256" key="3">
    <source>
        <dbReference type="ARBA" id="ARBA00014376"/>
    </source>
</evidence>
<dbReference type="Proteomes" id="UP000244890">
    <property type="component" value="Chromosome"/>
</dbReference>
<reference evidence="8 9" key="1">
    <citation type="submission" date="2017-06" db="EMBL/GenBank/DDBJ databases">
        <title>Complete genome of Helicobacter apodemus.</title>
        <authorList>
            <person name="Cho S."/>
        </authorList>
    </citation>
    <scope>NUCLEOTIDE SEQUENCE [LARGE SCALE GENOMIC DNA]</scope>
    <source>
        <strain evidence="9">SNUVETPUB-15-01</strain>
    </source>
</reference>
<sequence>MSIFSYSQARELAQEALDYRALRRDMIASNIANISTPMYRPKDINFEQMLAKKSDEIFNRERKLELKVAITNANHLLPLEHKNNNRPTIFYRDGHLSRNDGNSVDIDIETTEMGKNDIMYQALVGALRKQAGIYAYALESSRNI</sequence>
<evidence type="ECO:0000256" key="5">
    <source>
        <dbReference type="ARBA" id="ARBA00024934"/>
    </source>
</evidence>
<feature type="domain" description="Flagellar basal body rod protein N-terminal" evidence="7">
    <location>
        <begin position="13"/>
        <end position="39"/>
    </location>
</feature>
<keyword evidence="8" id="KW-0966">Cell projection</keyword>
<dbReference type="RefSeq" id="WP_108910376.1">
    <property type="nucleotide sequence ID" value="NZ_CP021886.1"/>
</dbReference>
<name>A0A2U8FC75_9HELI</name>